<dbReference type="STRING" id="1121391.SAMN02745206_02065"/>
<keyword evidence="1 4" id="KW-0808">Transferase</keyword>
<dbReference type="AlphaFoldDB" id="A0A1M5BYF3"/>
<gene>
    <name evidence="4" type="ORF">SAMN02745206_02065</name>
</gene>
<dbReference type="RefSeq" id="WP_218588423.1">
    <property type="nucleotide sequence ID" value="NZ_FQVB01000018.1"/>
</dbReference>
<accession>A0A1M5BYF3</accession>
<sequence length="345" mass="36705">MNRPAMIALPAQLADRTPQLIAGIEHFPGRRVLVIGDVMLDVFIWGEVQRISPEAPVPVVEVRRETQLLGGAANVVHNIASLGGQPALVGMIGDDAAGRELLRQLEDLQIATSGLVKVPGRPTIQKTRIIAHHQQVVRFDREDPRPADPQVYGQALDALSAHFPGTDVVVVSDYGKGLITSQLMAAVRDLAARHHVPVLVDPKVRNAACYRGADLITPNSAEASAMSGVSISDEETLLMAGRNLLDRLECRRVLITRGPDGMSLFERDAAPFHIPTVARKVFDVTGAGDTVIATMALALAAGLEVRDAAILANAAAGIVVGEVGTATVRAEQLIRALTDGQRGRS</sequence>
<dbReference type="Proteomes" id="UP000184076">
    <property type="component" value="Unassembled WGS sequence"/>
</dbReference>
<dbReference type="GO" id="GO:0033786">
    <property type="term" value="F:heptose-1-phosphate adenylyltransferase activity"/>
    <property type="evidence" value="ECO:0007669"/>
    <property type="project" value="TreeGrafter"/>
</dbReference>
<dbReference type="CDD" id="cd01172">
    <property type="entry name" value="RfaE_like"/>
    <property type="match status" value="1"/>
</dbReference>
<feature type="domain" description="Carbohydrate kinase PfkB" evidence="3">
    <location>
        <begin position="31"/>
        <end position="327"/>
    </location>
</feature>
<organism evidence="4 5">
    <name type="scientific">Desulfacinum infernum DSM 9756</name>
    <dbReference type="NCBI Taxonomy" id="1121391"/>
    <lineage>
        <taxon>Bacteria</taxon>
        <taxon>Pseudomonadati</taxon>
        <taxon>Thermodesulfobacteriota</taxon>
        <taxon>Syntrophobacteria</taxon>
        <taxon>Syntrophobacterales</taxon>
        <taxon>Syntrophobacteraceae</taxon>
        <taxon>Desulfacinum</taxon>
    </lineage>
</organism>
<name>A0A1M5BYF3_9BACT</name>
<keyword evidence="2 4" id="KW-0418">Kinase</keyword>
<dbReference type="Pfam" id="PF00294">
    <property type="entry name" value="PfkB"/>
    <property type="match status" value="1"/>
</dbReference>
<dbReference type="NCBIfam" id="TIGR02198">
    <property type="entry name" value="rfaE_dom_I"/>
    <property type="match status" value="1"/>
</dbReference>
<dbReference type="GO" id="GO:0005829">
    <property type="term" value="C:cytosol"/>
    <property type="evidence" value="ECO:0007669"/>
    <property type="project" value="TreeGrafter"/>
</dbReference>
<dbReference type="GO" id="GO:0033785">
    <property type="term" value="F:heptose 7-phosphate kinase activity"/>
    <property type="evidence" value="ECO:0007669"/>
    <property type="project" value="TreeGrafter"/>
</dbReference>
<dbReference type="SUPFAM" id="SSF53613">
    <property type="entry name" value="Ribokinase-like"/>
    <property type="match status" value="1"/>
</dbReference>
<dbReference type="PANTHER" id="PTHR46969">
    <property type="entry name" value="BIFUNCTIONAL PROTEIN HLDE"/>
    <property type="match status" value="1"/>
</dbReference>
<keyword evidence="5" id="KW-1185">Reference proteome</keyword>
<evidence type="ECO:0000259" key="3">
    <source>
        <dbReference type="Pfam" id="PF00294"/>
    </source>
</evidence>
<evidence type="ECO:0000313" key="4">
    <source>
        <dbReference type="EMBL" id="SHF47481.1"/>
    </source>
</evidence>
<protein>
    <submittedName>
        <fullName evidence="4">D-beta-D-heptose 7-phosphate kinase / D-beta-D-heptose 1-phosphate adenosyltransferase</fullName>
    </submittedName>
</protein>
<reference evidence="5" key="1">
    <citation type="submission" date="2016-11" db="EMBL/GenBank/DDBJ databases">
        <authorList>
            <person name="Varghese N."/>
            <person name="Submissions S."/>
        </authorList>
    </citation>
    <scope>NUCLEOTIDE SEQUENCE [LARGE SCALE GENOMIC DNA]</scope>
    <source>
        <strain evidence="5">DSM 9756</strain>
    </source>
</reference>
<evidence type="ECO:0000256" key="1">
    <source>
        <dbReference type="ARBA" id="ARBA00022679"/>
    </source>
</evidence>
<evidence type="ECO:0000256" key="2">
    <source>
        <dbReference type="ARBA" id="ARBA00022777"/>
    </source>
</evidence>
<evidence type="ECO:0000313" key="5">
    <source>
        <dbReference type="Proteomes" id="UP000184076"/>
    </source>
</evidence>
<dbReference type="EMBL" id="FQVB01000018">
    <property type="protein sequence ID" value="SHF47481.1"/>
    <property type="molecule type" value="Genomic_DNA"/>
</dbReference>
<dbReference type="FunFam" id="3.40.1190.20:FF:000002">
    <property type="entry name" value="Bifunctional protein HldE"/>
    <property type="match status" value="1"/>
</dbReference>
<dbReference type="InterPro" id="IPR011913">
    <property type="entry name" value="RfaE_dom_I"/>
</dbReference>
<dbReference type="InterPro" id="IPR029056">
    <property type="entry name" value="Ribokinase-like"/>
</dbReference>
<dbReference type="GO" id="GO:0016773">
    <property type="term" value="F:phosphotransferase activity, alcohol group as acceptor"/>
    <property type="evidence" value="ECO:0007669"/>
    <property type="project" value="InterPro"/>
</dbReference>
<dbReference type="Gene3D" id="3.40.1190.20">
    <property type="match status" value="1"/>
</dbReference>
<dbReference type="PANTHER" id="PTHR46969:SF1">
    <property type="entry name" value="BIFUNCTIONAL PROTEIN HLDE"/>
    <property type="match status" value="1"/>
</dbReference>
<proteinExistence type="predicted"/>
<dbReference type="InterPro" id="IPR011611">
    <property type="entry name" value="PfkB_dom"/>
</dbReference>